<dbReference type="SUPFAM" id="SSF51430">
    <property type="entry name" value="NAD(P)-linked oxidoreductase"/>
    <property type="match status" value="1"/>
</dbReference>
<evidence type="ECO:0000259" key="2">
    <source>
        <dbReference type="Pfam" id="PF00248"/>
    </source>
</evidence>
<dbReference type="AlphaFoldDB" id="A0A1M7ZIU4"/>
<keyword evidence="1" id="KW-0560">Oxidoreductase</keyword>
<name>A0A1M7ZIU4_9HYPH</name>
<dbReference type="Gene3D" id="3.20.20.100">
    <property type="entry name" value="NADP-dependent oxidoreductase domain"/>
    <property type="match status" value="1"/>
</dbReference>
<dbReference type="CDD" id="cd19081">
    <property type="entry name" value="AKR_AKR9C1"/>
    <property type="match status" value="1"/>
</dbReference>
<dbReference type="InterPro" id="IPR023210">
    <property type="entry name" value="NADP_OxRdtase_dom"/>
</dbReference>
<dbReference type="STRING" id="1123029.SAMN02745172_01846"/>
<evidence type="ECO:0000313" key="3">
    <source>
        <dbReference type="EMBL" id="SHO64742.1"/>
    </source>
</evidence>
<dbReference type="Pfam" id="PF00248">
    <property type="entry name" value="Aldo_ket_red"/>
    <property type="match status" value="1"/>
</dbReference>
<accession>A0A1M7ZIU4</accession>
<dbReference type="OrthoDB" id="9774523at2"/>
<organism evidence="3 4">
    <name type="scientific">Pseudoxanthobacter soli DSM 19599</name>
    <dbReference type="NCBI Taxonomy" id="1123029"/>
    <lineage>
        <taxon>Bacteria</taxon>
        <taxon>Pseudomonadati</taxon>
        <taxon>Pseudomonadota</taxon>
        <taxon>Alphaproteobacteria</taxon>
        <taxon>Hyphomicrobiales</taxon>
        <taxon>Segnochrobactraceae</taxon>
        <taxon>Pseudoxanthobacter</taxon>
    </lineage>
</organism>
<dbReference type="Proteomes" id="UP000186406">
    <property type="component" value="Unassembled WGS sequence"/>
</dbReference>
<dbReference type="InterPro" id="IPR050523">
    <property type="entry name" value="AKR_Detox_Biosynth"/>
</dbReference>
<dbReference type="EMBL" id="FRXO01000003">
    <property type="protein sequence ID" value="SHO64742.1"/>
    <property type="molecule type" value="Genomic_DNA"/>
</dbReference>
<dbReference type="GO" id="GO:0005829">
    <property type="term" value="C:cytosol"/>
    <property type="evidence" value="ECO:0007669"/>
    <property type="project" value="UniProtKB-ARBA"/>
</dbReference>
<gene>
    <name evidence="3" type="ORF">SAMN02745172_01846</name>
</gene>
<evidence type="ECO:0000256" key="1">
    <source>
        <dbReference type="ARBA" id="ARBA00023002"/>
    </source>
</evidence>
<feature type="domain" description="NADP-dependent oxidoreductase" evidence="2">
    <location>
        <begin position="15"/>
        <end position="315"/>
    </location>
</feature>
<sequence>MEKRPLGKAGFDIAPLVFGGNVFGWTIDEKTSFDVLDAFVDHGFDAIDTADVYSAWAPGNKGGESETIIGNWLKARPAVRDKVVIFTKVGSDLGTPGSKGLSERWILKAVEDSLRRLGVERIDLYFSHWPDPETPYAETLGAYDKLLKAGKVRAVGASNLDAGQLGEALAVARAEGLPAYRVLQPEYNLYDRTSYDGALRDLCIAEGLGVVTYFSLASGFLSAKYRTKADLAQSPRGEGVEKYLTPRGMKILDALEAVAAGRGASPAEIALAWLIARPGVTAPIASATRVSHVESFARAAALKLSGEDIALLDAASA</sequence>
<dbReference type="PANTHER" id="PTHR43364">
    <property type="entry name" value="NADH-SPECIFIC METHYLGLYOXAL REDUCTASE-RELATED"/>
    <property type="match status" value="1"/>
</dbReference>
<evidence type="ECO:0000313" key="4">
    <source>
        <dbReference type="Proteomes" id="UP000186406"/>
    </source>
</evidence>
<dbReference type="PANTHER" id="PTHR43364:SF6">
    <property type="entry name" value="OXIDOREDUCTASE-RELATED"/>
    <property type="match status" value="1"/>
</dbReference>
<dbReference type="RefSeq" id="WP_073627822.1">
    <property type="nucleotide sequence ID" value="NZ_FRXO01000003.1"/>
</dbReference>
<proteinExistence type="predicted"/>
<keyword evidence="4" id="KW-1185">Reference proteome</keyword>
<dbReference type="FunFam" id="3.20.20.100:FF:000004">
    <property type="entry name" value="Oxidoreductase, aldo/keto reductase"/>
    <property type="match status" value="1"/>
</dbReference>
<reference evidence="3 4" key="1">
    <citation type="submission" date="2016-12" db="EMBL/GenBank/DDBJ databases">
        <authorList>
            <person name="Song W.-J."/>
            <person name="Kurnit D.M."/>
        </authorList>
    </citation>
    <scope>NUCLEOTIDE SEQUENCE [LARGE SCALE GENOMIC DNA]</scope>
    <source>
        <strain evidence="3 4">DSM 19599</strain>
    </source>
</reference>
<dbReference type="InterPro" id="IPR036812">
    <property type="entry name" value="NAD(P)_OxRdtase_dom_sf"/>
</dbReference>
<dbReference type="GO" id="GO:0016491">
    <property type="term" value="F:oxidoreductase activity"/>
    <property type="evidence" value="ECO:0007669"/>
    <property type="project" value="UniProtKB-KW"/>
</dbReference>
<protein>
    <submittedName>
        <fullName evidence="3">Predicted oxidoreductase</fullName>
    </submittedName>
</protein>